<dbReference type="RefSeq" id="WP_087853358.1">
    <property type="nucleotide sequence ID" value="NZ_FYAJ01000002.1"/>
</dbReference>
<dbReference type="AlphaFoldDB" id="A0A1Y6MIH2"/>
<evidence type="ECO:0000313" key="2">
    <source>
        <dbReference type="EMBL" id="SMY34991.1"/>
    </source>
</evidence>
<feature type="transmembrane region" description="Helical" evidence="1">
    <location>
        <begin position="12"/>
        <end position="34"/>
    </location>
</feature>
<dbReference type="EMBL" id="FYAJ01000002">
    <property type="protein sequence ID" value="SMY34991.1"/>
    <property type="molecule type" value="Genomic_DNA"/>
</dbReference>
<keyword evidence="3" id="KW-1185">Reference proteome</keyword>
<proteinExistence type="predicted"/>
<keyword evidence="1" id="KW-1133">Transmembrane helix</keyword>
<protein>
    <submittedName>
        <fullName evidence="2">Uncharacterized protein</fullName>
    </submittedName>
</protein>
<gene>
    <name evidence="2" type="ORF">PAND9192_01659</name>
</gene>
<evidence type="ECO:0000256" key="1">
    <source>
        <dbReference type="SAM" id="Phobius"/>
    </source>
</evidence>
<dbReference type="Proteomes" id="UP000195719">
    <property type="component" value="Unassembled WGS sequence"/>
</dbReference>
<accession>A0A1Y6MIH2</accession>
<name>A0A1Y6MIH2_9GAMM</name>
<keyword evidence="1" id="KW-0812">Transmembrane</keyword>
<sequence>MSKTTIKLLHRIAAITSFLLVLSFFTSSIMVELFGDITNIVMVKTAILCGICALIPAMAITGITGAKMAGKCNKGPIAQKKKRMPFIAINGLFILLPCAFYLFYLASNQQFTTTFYIVQVIELIAGFTNLTLMALNIRDSRKKSKKVGHP</sequence>
<feature type="transmembrane region" description="Helical" evidence="1">
    <location>
        <begin position="84"/>
        <end position="104"/>
    </location>
</feature>
<evidence type="ECO:0000313" key="3">
    <source>
        <dbReference type="Proteomes" id="UP000195719"/>
    </source>
</evidence>
<organism evidence="2 3">
    <name type="scientific">Photobacterium andalusiense</name>
    <dbReference type="NCBI Taxonomy" id="2204296"/>
    <lineage>
        <taxon>Bacteria</taxon>
        <taxon>Pseudomonadati</taxon>
        <taxon>Pseudomonadota</taxon>
        <taxon>Gammaproteobacteria</taxon>
        <taxon>Vibrionales</taxon>
        <taxon>Vibrionaceae</taxon>
        <taxon>Photobacterium</taxon>
    </lineage>
</organism>
<feature type="transmembrane region" description="Helical" evidence="1">
    <location>
        <begin position="40"/>
        <end position="63"/>
    </location>
</feature>
<reference evidence="3" key="1">
    <citation type="submission" date="2017-06" db="EMBL/GenBank/DDBJ databases">
        <authorList>
            <person name="Rodrigo-Torres L."/>
            <person name="Arahal R.D."/>
            <person name="Lucena T."/>
        </authorList>
    </citation>
    <scope>NUCLEOTIDE SEQUENCE [LARGE SCALE GENOMIC DNA]</scope>
    <source>
        <strain evidence="3">CECT 9192</strain>
    </source>
</reference>
<feature type="transmembrane region" description="Helical" evidence="1">
    <location>
        <begin position="116"/>
        <end position="137"/>
    </location>
</feature>
<keyword evidence="1" id="KW-0472">Membrane</keyword>